<name>A0ABN3W806_9ACTN</name>
<organism evidence="2 3">
    <name type="scientific">Streptosporangium fragile</name>
    <dbReference type="NCBI Taxonomy" id="46186"/>
    <lineage>
        <taxon>Bacteria</taxon>
        <taxon>Bacillati</taxon>
        <taxon>Actinomycetota</taxon>
        <taxon>Actinomycetes</taxon>
        <taxon>Streptosporangiales</taxon>
        <taxon>Streptosporangiaceae</taxon>
        <taxon>Streptosporangium</taxon>
    </lineage>
</organism>
<dbReference type="RefSeq" id="WP_344979689.1">
    <property type="nucleotide sequence ID" value="NZ_BAAAVI010000067.1"/>
</dbReference>
<feature type="region of interest" description="Disordered" evidence="1">
    <location>
        <begin position="1"/>
        <end position="21"/>
    </location>
</feature>
<evidence type="ECO:0000313" key="2">
    <source>
        <dbReference type="EMBL" id="GAA2900214.1"/>
    </source>
</evidence>
<evidence type="ECO:0008006" key="4">
    <source>
        <dbReference type="Google" id="ProtNLM"/>
    </source>
</evidence>
<feature type="compositionally biased region" description="Basic and acidic residues" evidence="1">
    <location>
        <begin position="8"/>
        <end position="21"/>
    </location>
</feature>
<dbReference type="Proteomes" id="UP001500831">
    <property type="component" value="Unassembled WGS sequence"/>
</dbReference>
<sequence>MTATGLRRFREPPRPDGPDRPRVARCELCGEVAGDDHGHVVNTETRALLCACRPCHLLFTRDDGSRRRYRAIPRRYLYAPSFRLSPADWEELQIPVRMAFFFRNSALDRVVAFYPSPAGATESLLPMGTWERVLAANPEMADARPDVEALLVDRRPDGGFACHLVPIDACYELVGLVRLHWKGFDGGREAREAVDGFFASLRERSRTVPPGAEEPHGTPAEPDVPREASAEPDGLRGTPAEPDRPHGTAAEPEGPSEADAPSVPAEGGDGRG</sequence>
<protein>
    <recommendedName>
        <fullName evidence="4">HNH endonuclease</fullName>
    </recommendedName>
</protein>
<evidence type="ECO:0000256" key="1">
    <source>
        <dbReference type="SAM" id="MobiDB-lite"/>
    </source>
</evidence>
<reference evidence="2 3" key="1">
    <citation type="journal article" date="2019" name="Int. J. Syst. Evol. Microbiol.">
        <title>The Global Catalogue of Microorganisms (GCM) 10K type strain sequencing project: providing services to taxonomists for standard genome sequencing and annotation.</title>
        <authorList>
            <consortium name="The Broad Institute Genomics Platform"/>
            <consortium name="The Broad Institute Genome Sequencing Center for Infectious Disease"/>
            <person name="Wu L."/>
            <person name="Ma J."/>
        </authorList>
    </citation>
    <scope>NUCLEOTIDE SEQUENCE [LARGE SCALE GENOMIC DNA]</scope>
    <source>
        <strain evidence="2 3">JCM 6242</strain>
    </source>
</reference>
<dbReference type="Pfam" id="PF19372">
    <property type="entry name" value="DUF5947"/>
    <property type="match status" value="1"/>
</dbReference>
<accession>A0ABN3W806</accession>
<dbReference type="EMBL" id="BAAAVI010000067">
    <property type="protein sequence ID" value="GAA2900214.1"/>
    <property type="molecule type" value="Genomic_DNA"/>
</dbReference>
<dbReference type="InterPro" id="IPR045991">
    <property type="entry name" value="DUF5947"/>
</dbReference>
<gene>
    <name evidence="2" type="ORF">GCM10010517_65810</name>
</gene>
<keyword evidence="3" id="KW-1185">Reference proteome</keyword>
<feature type="region of interest" description="Disordered" evidence="1">
    <location>
        <begin position="205"/>
        <end position="272"/>
    </location>
</feature>
<evidence type="ECO:0000313" key="3">
    <source>
        <dbReference type="Proteomes" id="UP001500831"/>
    </source>
</evidence>
<proteinExistence type="predicted"/>
<comment type="caution">
    <text evidence="2">The sequence shown here is derived from an EMBL/GenBank/DDBJ whole genome shotgun (WGS) entry which is preliminary data.</text>
</comment>